<dbReference type="EMBL" id="BFAA01235351">
    <property type="protein sequence ID" value="GCB86033.1"/>
    <property type="molecule type" value="Genomic_DNA"/>
</dbReference>
<sequence>MGLGKLTPSVMMSLILSLTGNVYIHPTATIDPTAV</sequence>
<reference evidence="1 2" key="1">
    <citation type="journal article" date="2018" name="Nat. Ecol. Evol.">
        <title>Shark genomes provide insights into elasmobranch evolution and the origin of vertebrates.</title>
        <authorList>
            <person name="Hara Y"/>
            <person name="Yamaguchi K"/>
            <person name="Onimaru K"/>
            <person name="Kadota M"/>
            <person name="Koyanagi M"/>
            <person name="Keeley SD"/>
            <person name="Tatsumi K"/>
            <person name="Tanaka K"/>
            <person name="Motone F"/>
            <person name="Kageyama Y"/>
            <person name="Nozu R"/>
            <person name="Adachi N"/>
            <person name="Nishimura O"/>
            <person name="Nakagawa R"/>
            <person name="Tanegashima C"/>
            <person name="Kiyatake I"/>
            <person name="Matsumoto R"/>
            <person name="Murakumo K"/>
            <person name="Nishida K"/>
            <person name="Terakita A"/>
            <person name="Kuratani S"/>
            <person name="Sato K"/>
            <person name="Hyodo S Kuraku.S."/>
        </authorList>
    </citation>
    <scope>NUCLEOTIDE SEQUENCE [LARGE SCALE GENOMIC DNA]</scope>
</reference>
<protein>
    <submittedName>
        <fullName evidence="1">Uncharacterized protein</fullName>
    </submittedName>
</protein>
<proteinExistence type="predicted"/>
<evidence type="ECO:0000313" key="1">
    <source>
        <dbReference type="EMBL" id="GCB86033.1"/>
    </source>
</evidence>
<dbReference type="OrthoDB" id="9941084at2759"/>
<organism evidence="1 2">
    <name type="scientific">Scyliorhinus torazame</name>
    <name type="common">Cloudy catshark</name>
    <name type="synonym">Catulus torazame</name>
    <dbReference type="NCBI Taxonomy" id="75743"/>
    <lineage>
        <taxon>Eukaryota</taxon>
        <taxon>Metazoa</taxon>
        <taxon>Chordata</taxon>
        <taxon>Craniata</taxon>
        <taxon>Vertebrata</taxon>
        <taxon>Chondrichthyes</taxon>
        <taxon>Elasmobranchii</taxon>
        <taxon>Galeomorphii</taxon>
        <taxon>Galeoidea</taxon>
        <taxon>Carcharhiniformes</taxon>
        <taxon>Scyliorhinidae</taxon>
        <taxon>Scyliorhinus</taxon>
    </lineage>
</organism>
<feature type="non-terminal residue" evidence="1">
    <location>
        <position position="35"/>
    </location>
</feature>
<dbReference type="Proteomes" id="UP000288216">
    <property type="component" value="Unassembled WGS sequence"/>
</dbReference>
<dbReference type="AlphaFoldDB" id="A0A401QL40"/>
<comment type="caution">
    <text evidence="1">The sequence shown here is derived from an EMBL/GenBank/DDBJ whole genome shotgun (WGS) entry which is preliminary data.</text>
</comment>
<name>A0A401QL40_SCYTO</name>
<gene>
    <name evidence="1" type="ORF">scyTo_0026736</name>
</gene>
<accession>A0A401QL40</accession>
<evidence type="ECO:0000313" key="2">
    <source>
        <dbReference type="Proteomes" id="UP000288216"/>
    </source>
</evidence>
<keyword evidence="2" id="KW-1185">Reference proteome</keyword>